<feature type="domain" description="Calcineurin-like phosphoesterase" evidence="6">
    <location>
        <begin position="3"/>
        <end position="200"/>
    </location>
</feature>
<dbReference type="RefSeq" id="WP_074457217.1">
    <property type="nucleotide sequence ID" value="NZ_FITM01000079.1"/>
</dbReference>
<dbReference type="InterPro" id="IPR050535">
    <property type="entry name" value="DNA_Repair-Maintenance_Comp"/>
</dbReference>
<dbReference type="EMBL" id="FITM01000079">
    <property type="protein sequence ID" value="SAY38745.1"/>
    <property type="molecule type" value="Genomic_DNA"/>
</dbReference>
<dbReference type="InterPro" id="IPR041796">
    <property type="entry name" value="Mre11_N"/>
</dbReference>
<evidence type="ECO:0000256" key="2">
    <source>
        <dbReference type="ARBA" id="ARBA00013365"/>
    </source>
</evidence>
<dbReference type="InterPro" id="IPR014577">
    <property type="entry name" value="UCP033093_metalloPase"/>
</dbReference>
<dbReference type="PANTHER" id="PTHR30337">
    <property type="entry name" value="COMPONENT OF ATP-DEPENDENT DSDNA EXONUCLEASE"/>
    <property type="match status" value="1"/>
</dbReference>
<dbReference type="PIRSF" id="PIRSF033093">
    <property type="entry name" value="UCP_ML1119"/>
    <property type="match status" value="1"/>
</dbReference>
<keyword evidence="8" id="KW-1185">Reference proteome</keyword>
<evidence type="ECO:0000256" key="4">
    <source>
        <dbReference type="ARBA" id="ARBA00022801"/>
    </source>
</evidence>
<name>A0A164YWP3_9SYNE</name>
<dbReference type="InterPro" id="IPR004843">
    <property type="entry name" value="Calcineurin-like_PHP"/>
</dbReference>
<gene>
    <name evidence="7" type="ORF">FLM9_686</name>
</gene>
<comment type="similarity">
    <text evidence="1">Belongs to the SbcD family.</text>
</comment>
<organism evidence="7 8">
    <name type="scientific">Candidatus Synechococcus spongiarum</name>
    <dbReference type="NCBI Taxonomy" id="431041"/>
    <lineage>
        <taxon>Bacteria</taxon>
        <taxon>Bacillati</taxon>
        <taxon>Cyanobacteriota</taxon>
        <taxon>Cyanophyceae</taxon>
        <taxon>Synechococcales</taxon>
        <taxon>Synechococcaceae</taxon>
        <taxon>Synechococcus</taxon>
    </lineage>
</organism>
<dbReference type="PANTHER" id="PTHR30337:SF0">
    <property type="entry name" value="NUCLEASE SBCCD SUBUNIT D"/>
    <property type="match status" value="1"/>
</dbReference>
<protein>
    <recommendedName>
        <fullName evidence="2">Nuclease SbcCD subunit D</fullName>
    </recommendedName>
</protein>
<evidence type="ECO:0000256" key="5">
    <source>
        <dbReference type="ARBA" id="ARBA00022839"/>
    </source>
</evidence>
<dbReference type="AlphaFoldDB" id="A0A164YWP3"/>
<dbReference type="Proteomes" id="UP000182631">
    <property type="component" value="Unassembled WGS sequence"/>
</dbReference>
<sequence length="385" mass="42817">MVRLIHTADWQIGKGYGNFAEEAAYDLRKARLDAVDRIGAAAQELDVAYVVVAGDLWDSPTLPMDTVHECFHAIGRMGLPVLTIPGNHDHSGADGIWHRPEVQASQQRYAPNLRLLAQAEPVVLSDLVVLPCPLLRRHSATDATAWLHAFPWDTLPADRPRLVLAHGSVTSFGQRVHHNVIALGDLPTAAVDYVALGDWHGLKQVAPKAWYCGTPEPDCFDKEGSGRRSQVLLVDVERGGTPQVTAHPTGHFHWHQLKTQLSGAEDLRRLQQQVDGWMENRVRRDLLNLDLGHSILDFDSHDRYVQWSKGLREQLLVMVRKGSCTAVPTGEDLDVLLNRPEDPLIRSVATQLQQQCLQDPSSGIASRALAELFHMVRREEQAGRA</sequence>
<evidence type="ECO:0000259" key="6">
    <source>
        <dbReference type="Pfam" id="PF00149"/>
    </source>
</evidence>
<dbReference type="InterPro" id="IPR029052">
    <property type="entry name" value="Metallo-depent_PP-like"/>
</dbReference>
<proteinExistence type="inferred from homology"/>
<accession>A0A164YWP3</accession>
<keyword evidence="3" id="KW-0540">Nuclease</keyword>
<dbReference type="Gene3D" id="3.60.21.10">
    <property type="match status" value="1"/>
</dbReference>
<evidence type="ECO:0000256" key="3">
    <source>
        <dbReference type="ARBA" id="ARBA00022722"/>
    </source>
</evidence>
<evidence type="ECO:0000256" key="1">
    <source>
        <dbReference type="ARBA" id="ARBA00010555"/>
    </source>
</evidence>
<dbReference type="GO" id="GO:0004527">
    <property type="term" value="F:exonuclease activity"/>
    <property type="evidence" value="ECO:0007669"/>
    <property type="project" value="UniProtKB-KW"/>
</dbReference>
<dbReference type="CDD" id="cd00840">
    <property type="entry name" value="MPP_Mre11_N"/>
    <property type="match status" value="1"/>
</dbReference>
<keyword evidence="4" id="KW-0378">Hydrolase</keyword>
<dbReference type="Pfam" id="PF00149">
    <property type="entry name" value="Metallophos"/>
    <property type="match status" value="1"/>
</dbReference>
<evidence type="ECO:0000313" key="7">
    <source>
        <dbReference type="EMBL" id="SAY38745.1"/>
    </source>
</evidence>
<dbReference type="SUPFAM" id="SSF56300">
    <property type="entry name" value="Metallo-dependent phosphatases"/>
    <property type="match status" value="1"/>
</dbReference>
<evidence type="ECO:0000313" key="8">
    <source>
        <dbReference type="Proteomes" id="UP000182631"/>
    </source>
</evidence>
<reference evidence="8" key="1">
    <citation type="submission" date="2016-02" db="EMBL/GenBank/DDBJ databases">
        <authorList>
            <person name="liu f."/>
        </authorList>
    </citation>
    <scope>NUCLEOTIDE SEQUENCE [LARGE SCALE GENOMIC DNA]</scope>
</reference>
<dbReference type="OrthoDB" id="9773856at2"/>
<keyword evidence="5" id="KW-0269">Exonuclease</keyword>